<gene>
    <name evidence="2" type="ORF">ACFQ11_08280</name>
</gene>
<feature type="region of interest" description="Disordered" evidence="1">
    <location>
        <begin position="135"/>
        <end position="169"/>
    </location>
</feature>
<sequence length="169" mass="18293">MLCIVGALLLAMLLPGLPQVIRAARPDVGVHGTFVAQSRNCITHPGHTACTWRGRFRSDDGTIDRHDVYLYGDGPGLRTGTRAKARDIGRAGHVYLMAGSREWVLSALLAIGALALIRRGARPLWAAFLSPAGRRRRRAGTRPDERIRTPARAPDGTDSPWDARPGADA</sequence>
<evidence type="ECO:0008006" key="4">
    <source>
        <dbReference type="Google" id="ProtNLM"/>
    </source>
</evidence>
<comment type="caution">
    <text evidence="2">The sequence shown here is derived from an EMBL/GenBank/DDBJ whole genome shotgun (WGS) entry which is preliminary data.</text>
</comment>
<dbReference type="Proteomes" id="UP001596972">
    <property type="component" value="Unassembled WGS sequence"/>
</dbReference>
<evidence type="ECO:0000256" key="1">
    <source>
        <dbReference type="SAM" id="MobiDB-lite"/>
    </source>
</evidence>
<keyword evidence="3" id="KW-1185">Reference proteome</keyword>
<name>A0ABW3EJE5_9ACTN</name>
<evidence type="ECO:0000313" key="2">
    <source>
        <dbReference type="EMBL" id="MFD0900386.1"/>
    </source>
</evidence>
<organism evidence="2 3">
    <name type="scientific">Actinomadura sediminis</name>
    <dbReference type="NCBI Taxonomy" id="1038904"/>
    <lineage>
        <taxon>Bacteria</taxon>
        <taxon>Bacillati</taxon>
        <taxon>Actinomycetota</taxon>
        <taxon>Actinomycetes</taxon>
        <taxon>Streptosporangiales</taxon>
        <taxon>Thermomonosporaceae</taxon>
        <taxon>Actinomadura</taxon>
    </lineage>
</organism>
<reference evidence="3" key="1">
    <citation type="journal article" date="2019" name="Int. J. Syst. Evol. Microbiol.">
        <title>The Global Catalogue of Microorganisms (GCM) 10K type strain sequencing project: providing services to taxonomists for standard genome sequencing and annotation.</title>
        <authorList>
            <consortium name="The Broad Institute Genomics Platform"/>
            <consortium name="The Broad Institute Genome Sequencing Center for Infectious Disease"/>
            <person name="Wu L."/>
            <person name="Ma J."/>
        </authorList>
    </citation>
    <scope>NUCLEOTIDE SEQUENCE [LARGE SCALE GENOMIC DNA]</scope>
    <source>
        <strain evidence="3">JCM 31202</strain>
    </source>
</reference>
<dbReference type="EMBL" id="JBHTJA010000010">
    <property type="protein sequence ID" value="MFD0900386.1"/>
    <property type="molecule type" value="Genomic_DNA"/>
</dbReference>
<protein>
    <recommendedName>
        <fullName evidence="4">DUF3592 domain-containing protein</fullName>
    </recommendedName>
</protein>
<dbReference type="RefSeq" id="WP_378297370.1">
    <property type="nucleotide sequence ID" value="NZ_JBHTJA010000010.1"/>
</dbReference>
<evidence type="ECO:0000313" key="3">
    <source>
        <dbReference type="Proteomes" id="UP001596972"/>
    </source>
</evidence>
<accession>A0ABW3EJE5</accession>
<proteinExistence type="predicted"/>